<dbReference type="PROSITE" id="PS50956">
    <property type="entry name" value="HTH_ASNC_2"/>
    <property type="match status" value="1"/>
</dbReference>
<organism evidence="5 6">
    <name type="scientific">Sphingobacterium zeae</name>
    <dbReference type="NCBI Taxonomy" id="1776859"/>
    <lineage>
        <taxon>Bacteria</taxon>
        <taxon>Pseudomonadati</taxon>
        <taxon>Bacteroidota</taxon>
        <taxon>Sphingobacteriia</taxon>
        <taxon>Sphingobacteriales</taxon>
        <taxon>Sphingobacteriaceae</taxon>
        <taxon>Sphingobacterium</taxon>
    </lineage>
</organism>
<keyword evidence="1" id="KW-0805">Transcription regulation</keyword>
<keyword evidence="2" id="KW-0238">DNA-binding</keyword>
<keyword evidence="6" id="KW-1185">Reference proteome</keyword>
<gene>
    <name evidence="5" type="ORF">QE382_003347</name>
</gene>
<protein>
    <submittedName>
        <fullName evidence="5">Lrp/AsnC family leucine-responsive transcriptional regulator</fullName>
    </submittedName>
</protein>
<evidence type="ECO:0000256" key="3">
    <source>
        <dbReference type="ARBA" id="ARBA00023163"/>
    </source>
</evidence>
<dbReference type="Pfam" id="PF01037">
    <property type="entry name" value="AsnC_trans_reg"/>
    <property type="match status" value="1"/>
</dbReference>
<dbReference type="SUPFAM" id="SSF46785">
    <property type="entry name" value="Winged helix' DNA-binding domain"/>
    <property type="match status" value="1"/>
</dbReference>
<dbReference type="PANTHER" id="PTHR30154:SF34">
    <property type="entry name" value="TRANSCRIPTIONAL REGULATOR AZLB"/>
    <property type="match status" value="1"/>
</dbReference>
<dbReference type="PANTHER" id="PTHR30154">
    <property type="entry name" value="LEUCINE-RESPONSIVE REGULATORY PROTEIN"/>
    <property type="match status" value="1"/>
</dbReference>
<evidence type="ECO:0000313" key="6">
    <source>
        <dbReference type="Proteomes" id="UP001244640"/>
    </source>
</evidence>
<dbReference type="EMBL" id="JAUTBA010000001">
    <property type="protein sequence ID" value="MDQ1151363.1"/>
    <property type="molecule type" value="Genomic_DNA"/>
</dbReference>
<dbReference type="Pfam" id="PF13412">
    <property type="entry name" value="HTH_24"/>
    <property type="match status" value="1"/>
</dbReference>
<evidence type="ECO:0000313" key="5">
    <source>
        <dbReference type="EMBL" id="MDQ1151363.1"/>
    </source>
</evidence>
<evidence type="ECO:0000259" key="4">
    <source>
        <dbReference type="PROSITE" id="PS50956"/>
    </source>
</evidence>
<dbReference type="InterPro" id="IPR011008">
    <property type="entry name" value="Dimeric_a/b-barrel"/>
</dbReference>
<dbReference type="PRINTS" id="PR00033">
    <property type="entry name" value="HTHASNC"/>
</dbReference>
<dbReference type="InterPro" id="IPR019888">
    <property type="entry name" value="Tscrpt_reg_AsnC-like"/>
</dbReference>
<dbReference type="SMART" id="SM00344">
    <property type="entry name" value="HTH_ASNC"/>
    <property type="match status" value="1"/>
</dbReference>
<reference evidence="5 6" key="1">
    <citation type="submission" date="2023-07" db="EMBL/GenBank/DDBJ databases">
        <title>Functional and genomic diversity of the sorghum phyllosphere microbiome.</title>
        <authorList>
            <person name="Shade A."/>
        </authorList>
    </citation>
    <scope>NUCLEOTIDE SEQUENCE [LARGE SCALE GENOMIC DNA]</scope>
    <source>
        <strain evidence="5 6">SORGH_AS_0892</strain>
    </source>
</reference>
<dbReference type="InterPro" id="IPR036388">
    <property type="entry name" value="WH-like_DNA-bd_sf"/>
</dbReference>
<dbReference type="InterPro" id="IPR000485">
    <property type="entry name" value="AsnC-type_HTH_dom"/>
</dbReference>
<dbReference type="SUPFAM" id="SSF54909">
    <property type="entry name" value="Dimeric alpha+beta barrel"/>
    <property type="match status" value="1"/>
</dbReference>
<name>A0ABU0U967_9SPHI</name>
<dbReference type="Proteomes" id="UP001244640">
    <property type="component" value="Unassembled WGS sequence"/>
</dbReference>
<proteinExistence type="predicted"/>
<sequence length="164" mass="19075">MYFYSSTENIQIMELDEIDVKLLRLLQQDASLSNKALSFELNKSIAAVHERVRKLKRLGYIKKTVAILDRHKIGIGLISFSQVFLKAHTFEVLNEFEKEVAKFPEVMECYQMAGSYDFMLRIATKDMDAYHIFLRHRLAVLPQVNTVQTYFVLSETKSETAYPL</sequence>
<dbReference type="InterPro" id="IPR036390">
    <property type="entry name" value="WH_DNA-bd_sf"/>
</dbReference>
<dbReference type="Gene3D" id="3.30.70.920">
    <property type="match status" value="1"/>
</dbReference>
<comment type="caution">
    <text evidence="5">The sequence shown here is derived from an EMBL/GenBank/DDBJ whole genome shotgun (WGS) entry which is preliminary data.</text>
</comment>
<accession>A0ABU0U967</accession>
<dbReference type="Gene3D" id="1.10.10.10">
    <property type="entry name" value="Winged helix-like DNA-binding domain superfamily/Winged helix DNA-binding domain"/>
    <property type="match status" value="1"/>
</dbReference>
<feature type="domain" description="HTH asnC-type" evidence="4">
    <location>
        <begin position="15"/>
        <end position="76"/>
    </location>
</feature>
<keyword evidence="3" id="KW-0804">Transcription</keyword>
<dbReference type="InterPro" id="IPR019887">
    <property type="entry name" value="Tscrpt_reg_AsnC/Lrp_C"/>
</dbReference>
<evidence type="ECO:0000256" key="2">
    <source>
        <dbReference type="ARBA" id="ARBA00023125"/>
    </source>
</evidence>
<evidence type="ECO:0000256" key="1">
    <source>
        <dbReference type="ARBA" id="ARBA00023015"/>
    </source>
</evidence>